<dbReference type="InterPro" id="IPR032675">
    <property type="entry name" value="LRR_dom_sf"/>
</dbReference>
<dbReference type="SMART" id="SM00367">
    <property type="entry name" value="LRR_CC"/>
    <property type="match status" value="5"/>
</dbReference>
<dbReference type="EMBL" id="JASCZI010181323">
    <property type="protein sequence ID" value="MED6181858.1"/>
    <property type="molecule type" value="Genomic_DNA"/>
</dbReference>
<comment type="caution">
    <text evidence="2">The sequence shown here is derived from an EMBL/GenBank/DDBJ whole genome shotgun (WGS) entry which is preliminary data.</text>
</comment>
<dbReference type="PANTHER" id="PTHR13318:SF77">
    <property type="entry name" value="F-BOX DOMAIN-CONTAINING PROTEIN"/>
    <property type="match status" value="1"/>
</dbReference>
<gene>
    <name evidence="2" type="ORF">PIB30_023219</name>
</gene>
<evidence type="ECO:0000313" key="3">
    <source>
        <dbReference type="Proteomes" id="UP001341840"/>
    </source>
</evidence>
<keyword evidence="3" id="KW-1185">Reference proteome</keyword>
<name>A0ABU6WAE0_9FABA</name>
<dbReference type="InterPro" id="IPR001611">
    <property type="entry name" value="Leu-rich_rpt"/>
</dbReference>
<dbReference type="InterPro" id="IPR036047">
    <property type="entry name" value="F-box-like_dom_sf"/>
</dbReference>
<accession>A0ABU6WAE0</accession>
<evidence type="ECO:0000313" key="2">
    <source>
        <dbReference type="EMBL" id="MED6181858.1"/>
    </source>
</evidence>
<dbReference type="PANTHER" id="PTHR13318">
    <property type="entry name" value="PARTNER OF PAIRED, ISOFORM B-RELATED"/>
    <property type="match status" value="1"/>
</dbReference>
<organism evidence="2 3">
    <name type="scientific">Stylosanthes scabra</name>
    <dbReference type="NCBI Taxonomy" id="79078"/>
    <lineage>
        <taxon>Eukaryota</taxon>
        <taxon>Viridiplantae</taxon>
        <taxon>Streptophyta</taxon>
        <taxon>Embryophyta</taxon>
        <taxon>Tracheophyta</taxon>
        <taxon>Spermatophyta</taxon>
        <taxon>Magnoliopsida</taxon>
        <taxon>eudicotyledons</taxon>
        <taxon>Gunneridae</taxon>
        <taxon>Pentapetalae</taxon>
        <taxon>rosids</taxon>
        <taxon>fabids</taxon>
        <taxon>Fabales</taxon>
        <taxon>Fabaceae</taxon>
        <taxon>Papilionoideae</taxon>
        <taxon>50 kb inversion clade</taxon>
        <taxon>dalbergioids sensu lato</taxon>
        <taxon>Dalbergieae</taxon>
        <taxon>Pterocarpus clade</taxon>
        <taxon>Stylosanthes</taxon>
    </lineage>
</organism>
<dbReference type="Pfam" id="PF00646">
    <property type="entry name" value="F-box"/>
    <property type="match status" value="1"/>
</dbReference>
<dbReference type="Gene3D" id="3.80.10.10">
    <property type="entry name" value="Ribonuclease Inhibitor"/>
    <property type="match status" value="2"/>
</dbReference>
<protein>
    <recommendedName>
        <fullName evidence="1">F-box domain-containing protein</fullName>
    </recommendedName>
</protein>
<feature type="domain" description="F-box" evidence="1">
    <location>
        <begin position="5"/>
        <end position="33"/>
    </location>
</feature>
<evidence type="ECO:0000259" key="1">
    <source>
        <dbReference type="Pfam" id="PF00646"/>
    </source>
</evidence>
<dbReference type="Proteomes" id="UP001341840">
    <property type="component" value="Unassembled WGS sequence"/>
</dbReference>
<dbReference type="SUPFAM" id="SSF81383">
    <property type="entry name" value="F-box domain"/>
    <property type="match status" value="1"/>
</dbReference>
<dbReference type="InterPro" id="IPR001810">
    <property type="entry name" value="F-box_dom"/>
</dbReference>
<dbReference type="Pfam" id="PF13516">
    <property type="entry name" value="LRR_6"/>
    <property type="match status" value="1"/>
</dbReference>
<dbReference type="Gene3D" id="1.20.1280.50">
    <property type="match status" value="1"/>
</dbReference>
<reference evidence="2 3" key="1">
    <citation type="journal article" date="2023" name="Plants (Basel)">
        <title>Bridging the Gap: Combining Genomics and Transcriptomics Approaches to Understand Stylosanthes scabra, an Orphan Legume from the Brazilian Caatinga.</title>
        <authorList>
            <person name="Ferreira-Neto J.R.C."/>
            <person name="da Silva M.D."/>
            <person name="Binneck E."/>
            <person name="de Melo N.F."/>
            <person name="da Silva R.H."/>
            <person name="de Melo A.L.T.M."/>
            <person name="Pandolfi V."/>
            <person name="Bustamante F.O."/>
            <person name="Brasileiro-Vidal A.C."/>
            <person name="Benko-Iseppon A.M."/>
        </authorList>
    </citation>
    <scope>NUCLEOTIDE SEQUENCE [LARGE SCALE GENOMIC DNA]</scope>
    <source>
        <tissue evidence="2">Leaves</tissue>
    </source>
</reference>
<dbReference type="SUPFAM" id="SSF52047">
    <property type="entry name" value="RNI-like"/>
    <property type="match status" value="1"/>
</dbReference>
<dbReference type="InterPro" id="IPR006553">
    <property type="entry name" value="Leu-rich_rpt_Cys-con_subtyp"/>
</dbReference>
<proteinExistence type="predicted"/>
<sequence length="517" mass="57472">MESVLCDELLQEIFQRLPPSSSYSVSLVCKRWLYLYRSSRTSLSLRLIPHHNLFPSLSSFLSQHPSLSSLSLLSSSDPSPSPSPSTTSHLLSLVSSSCFSRRLLSLRFLAGPVSLSSLSSLSNSCSRLTSLFITLPRPIILRWVLSFPCLKDLSIVLCSDDDDSRHGVWESDEDSDSDSDSNLGLESLCLVGIRGDDWGIGWLWRSCKKLRRLQLRSCQGIGGSYSCFVHCLQGLQEVELRTCRSVVDMILLKLSENCLSLNSLLVYDGGSREGLLHFFTHCRSNLRKLDLRLPLDLNNTHLFAVAANFRGLVTLRLQSCCLVTGEGLKALAMAVGNRLQELALINCDVVERELGLLATLGQHLRSLRKLDLSHSEMLLDKELISVLVSCLHLIELRLRGCKRLTSAAMVSMLRSCKRLETVDIVHCFGIESEAVEMLIMNSPRLRRIEVEQNKLSDAAKINCNGVPLSIDPKPWKASGNRFGHTAHPQRFARGDLVSARRALKTEESELAATIVQG</sequence>